<keyword evidence="7" id="KW-1185">Reference proteome</keyword>
<evidence type="ECO:0000313" key="6">
    <source>
        <dbReference type="EMBL" id="RWS11902.1"/>
    </source>
</evidence>
<keyword evidence="4" id="KW-0067">ATP-binding</keyword>
<evidence type="ECO:0000256" key="1">
    <source>
        <dbReference type="ARBA" id="ARBA00022679"/>
    </source>
</evidence>
<dbReference type="AlphaFoldDB" id="A0A3S3SBM8"/>
<proteinExistence type="predicted"/>
<protein>
    <recommendedName>
        <fullName evidence="5">Protein kinase domain-containing protein</fullName>
    </recommendedName>
</protein>
<evidence type="ECO:0000259" key="5">
    <source>
        <dbReference type="PROSITE" id="PS50011"/>
    </source>
</evidence>
<dbReference type="GO" id="GO:0005737">
    <property type="term" value="C:cytoplasm"/>
    <property type="evidence" value="ECO:0007669"/>
    <property type="project" value="TreeGrafter"/>
</dbReference>
<evidence type="ECO:0000313" key="7">
    <source>
        <dbReference type="Proteomes" id="UP000285301"/>
    </source>
</evidence>
<dbReference type="Proteomes" id="UP000285301">
    <property type="component" value="Unassembled WGS sequence"/>
</dbReference>
<comment type="caution">
    <text evidence="6">The sequence shown here is derived from an EMBL/GenBank/DDBJ whole genome shotgun (WGS) entry which is preliminary data.</text>
</comment>
<dbReference type="PANTHER" id="PTHR11042:SF91">
    <property type="entry name" value="EUKARYOTIC TRANSLATION INITIATION FACTOR 2-ALPHA KINASE"/>
    <property type="match status" value="1"/>
</dbReference>
<organism evidence="6 7">
    <name type="scientific">Dinothrombium tinctorium</name>
    <dbReference type="NCBI Taxonomy" id="1965070"/>
    <lineage>
        <taxon>Eukaryota</taxon>
        <taxon>Metazoa</taxon>
        <taxon>Ecdysozoa</taxon>
        <taxon>Arthropoda</taxon>
        <taxon>Chelicerata</taxon>
        <taxon>Arachnida</taxon>
        <taxon>Acari</taxon>
        <taxon>Acariformes</taxon>
        <taxon>Trombidiformes</taxon>
        <taxon>Prostigmata</taxon>
        <taxon>Anystina</taxon>
        <taxon>Parasitengona</taxon>
        <taxon>Trombidioidea</taxon>
        <taxon>Trombidiidae</taxon>
        <taxon>Dinothrombium</taxon>
    </lineage>
</organism>
<sequence length="178" mass="20682">MRKQQQSNPEPRIFTDYNVIECIGCGVNGPVFKAQHRIDKRQYAIKRIEYPLNRDDQNKLLGEVRKLATFDQRNVVRYHNSWFDNLNKEDNEKLNLLCNQTPSVEKNDTIVSRNNNLSSKYLFIATELCNSFTLKQWLSDGADRHGSSIMLKLLHHTVKAVNNFHNNGGVHNEIKIND</sequence>
<dbReference type="PROSITE" id="PS50011">
    <property type="entry name" value="PROTEIN_KINASE_DOM"/>
    <property type="match status" value="1"/>
</dbReference>
<dbReference type="STRING" id="1965070.A0A3S3SBM8"/>
<dbReference type="InterPro" id="IPR050339">
    <property type="entry name" value="CC_SR_Kinase"/>
</dbReference>
<dbReference type="EMBL" id="NCKU01001527">
    <property type="protein sequence ID" value="RWS11902.1"/>
    <property type="molecule type" value="Genomic_DNA"/>
</dbReference>
<dbReference type="GO" id="GO:0005634">
    <property type="term" value="C:nucleus"/>
    <property type="evidence" value="ECO:0007669"/>
    <property type="project" value="TreeGrafter"/>
</dbReference>
<accession>A0A3S3SBM8</accession>
<evidence type="ECO:0000256" key="4">
    <source>
        <dbReference type="ARBA" id="ARBA00022840"/>
    </source>
</evidence>
<keyword evidence="3" id="KW-0418">Kinase</keyword>
<evidence type="ECO:0000256" key="2">
    <source>
        <dbReference type="ARBA" id="ARBA00022741"/>
    </source>
</evidence>
<dbReference type="Pfam" id="PF00069">
    <property type="entry name" value="Pkinase"/>
    <property type="match status" value="1"/>
</dbReference>
<dbReference type="Gene3D" id="3.30.200.20">
    <property type="entry name" value="Phosphorylase Kinase, domain 1"/>
    <property type="match status" value="1"/>
</dbReference>
<reference evidence="6 7" key="1">
    <citation type="journal article" date="2018" name="Gigascience">
        <title>Genomes of trombidid mites reveal novel predicted allergens and laterally-transferred genes associated with secondary metabolism.</title>
        <authorList>
            <person name="Dong X."/>
            <person name="Chaisiri K."/>
            <person name="Xia D."/>
            <person name="Armstrong S.D."/>
            <person name="Fang Y."/>
            <person name="Donnelly M.J."/>
            <person name="Kadowaki T."/>
            <person name="McGarry J.W."/>
            <person name="Darby A.C."/>
            <person name="Makepeace B.L."/>
        </authorList>
    </citation>
    <scope>NUCLEOTIDE SEQUENCE [LARGE SCALE GENOMIC DNA]</scope>
    <source>
        <strain evidence="6">UoL-WK</strain>
    </source>
</reference>
<dbReference type="SUPFAM" id="SSF56112">
    <property type="entry name" value="Protein kinase-like (PK-like)"/>
    <property type="match status" value="1"/>
</dbReference>
<dbReference type="GO" id="GO:0004694">
    <property type="term" value="F:eukaryotic translation initiation factor 2alpha kinase activity"/>
    <property type="evidence" value="ECO:0007669"/>
    <property type="project" value="TreeGrafter"/>
</dbReference>
<gene>
    <name evidence="6" type="ORF">B4U79_17496</name>
</gene>
<dbReference type="InterPro" id="IPR011009">
    <property type="entry name" value="Kinase-like_dom_sf"/>
</dbReference>
<dbReference type="GO" id="GO:0005524">
    <property type="term" value="F:ATP binding"/>
    <property type="evidence" value="ECO:0007669"/>
    <property type="project" value="UniProtKB-KW"/>
</dbReference>
<dbReference type="InterPro" id="IPR000719">
    <property type="entry name" value="Prot_kinase_dom"/>
</dbReference>
<dbReference type="OrthoDB" id="6513976at2759"/>
<keyword evidence="1" id="KW-0808">Transferase</keyword>
<name>A0A3S3SBM8_9ACAR</name>
<feature type="domain" description="Protein kinase" evidence="5">
    <location>
        <begin position="17"/>
        <end position="178"/>
    </location>
</feature>
<evidence type="ECO:0000256" key="3">
    <source>
        <dbReference type="ARBA" id="ARBA00022777"/>
    </source>
</evidence>
<keyword evidence="2" id="KW-0547">Nucleotide-binding</keyword>
<dbReference type="PANTHER" id="PTHR11042">
    <property type="entry name" value="EUKARYOTIC TRANSLATION INITIATION FACTOR 2-ALPHA KINASE EIF2-ALPHA KINASE -RELATED"/>
    <property type="match status" value="1"/>
</dbReference>